<sequence length="191" mass="22236">LISKEMTNFENQAKEMPKGDIRAQLIRMEVISPSIVYVCSMEPFHTRFFLQAERLRYLLTVYLRTRIRKIEQFPHYAISEERSRSHHEDPHLTPAEFAFTKTFNELTAENLRLTVLDHLPLNMRKIDEDAIAFRPNLDAYVFCQVHSRIEVTNIDPSGASSEVLTLMPGELHLLPYRAVQKHTRNGTVTLI</sequence>
<dbReference type="InterPro" id="IPR021151">
    <property type="entry name" value="GINS_A"/>
</dbReference>
<evidence type="ECO:0000313" key="9">
    <source>
        <dbReference type="WBParaSite" id="TTAC_0000336701-mRNA-1"/>
    </source>
</evidence>
<dbReference type="PANTHER" id="PTHR21206:SF0">
    <property type="entry name" value="DNA REPLICATION COMPLEX GINS PROTEIN SLD5"/>
    <property type="match status" value="1"/>
</dbReference>
<keyword evidence="4" id="KW-0235">DNA replication</keyword>
<dbReference type="InterPro" id="IPR036224">
    <property type="entry name" value="GINS_bundle-like_dom_sf"/>
</dbReference>
<dbReference type="Pfam" id="PF16922">
    <property type="entry name" value="SLD5_C"/>
    <property type="match status" value="1"/>
</dbReference>
<evidence type="ECO:0000256" key="6">
    <source>
        <dbReference type="ARBA" id="ARBA00030869"/>
    </source>
</evidence>
<evidence type="ECO:0000259" key="7">
    <source>
        <dbReference type="Pfam" id="PF05916"/>
    </source>
</evidence>
<keyword evidence="5" id="KW-0539">Nucleus</keyword>
<protein>
    <recommendedName>
        <fullName evidence="3">DNA replication complex GINS protein SLD5</fullName>
    </recommendedName>
    <alternativeName>
        <fullName evidence="6">GINS complex subunit 4</fullName>
    </alternativeName>
</protein>
<feature type="domain" description="DNA replication complex GINS protein SLD5 C-terminal" evidence="8">
    <location>
        <begin position="135"/>
        <end position="191"/>
    </location>
</feature>
<evidence type="ECO:0000256" key="2">
    <source>
        <dbReference type="ARBA" id="ARBA00008187"/>
    </source>
</evidence>
<proteinExistence type="inferred from homology"/>
<dbReference type="STRING" id="6205.A0A0R3WRH7"/>
<evidence type="ECO:0000256" key="1">
    <source>
        <dbReference type="ARBA" id="ARBA00004123"/>
    </source>
</evidence>
<dbReference type="GO" id="GO:0000811">
    <property type="term" value="C:GINS complex"/>
    <property type="evidence" value="ECO:0007669"/>
    <property type="project" value="TreeGrafter"/>
</dbReference>
<dbReference type="SUPFAM" id="SSF160059">
    <property type="entry name" value="PriA/YqbF domain"/>
    <property type="match status" value="1"/>
</dbReference>
<comment type="similarity">
    <text evidence="2">Belongs to the GINS4/SLD5 family.</text>
</comment>
<evidence type="ECO:0000256" key="4">
    <source>
        <dbReference type="ARBA" id="ARBA00022705"/>
    </source>
</evidence>
<evidence type="ECO:0000256" key="3">
    <source>
        <dbReference type="ARBA" id="ARBA00014804"/>
    </source>
</evidence>
<feature type="domain" description="GINS subunit" evidence="7">
    <location>
        <begin position="36"/>
        <end position="109"/>
    </location>
</feature>
<dbReference type="InterPro" id="IPR031633">
    <property type="entry name" value="SLD5_C"/>
</dbReference>
<dbReference type="WBParaSite" id="TTAC_0000336701-mRNA-1">
    <property type="protein sequence ID" value="TTAC_0000336701-mRNA-1"/>
    <property type="gene ID" value="TTAC_0000336701"/>
</dbReference>
<name>A0A0R3WRH7_HYDTA</name>
<dbReference type="GO" id="GO:0000727">
    <property type="term" value="P:double-strand break repair via break-induced replication"/>
    <property type="evidence" value="ECO:0007669"/>
    <property type="project" value="TreeGrafter"/>
</dbReference>
<accession>A0A0R3WRH7</accession>
<reference evidence="9" key="1">
    <citation type="submission" date="2017-02" db="UniProtKB">
        <authorList>
            <consortium name="WormBaseParasite"/>
        </authorList>
    </citation>
    <scope>IDENTIFICATION</scope>
</reference>
<dbReference type="Pfam" id="PF05916">
    <property type="entry name" value="Sld5"/>
    <property type="match status" value="1"/>
</dbReference>
<dbReference type="PANTHER" id="PTHR21206">
    <property type="entry name" value="SLD5 PROTEIN"/>
    <property type="match status" value="1"/>
</dbReference>
<dbReference type="Gene3D" id="3.40.5.60">
    <property type="match status" value="1"/>
</dbReference>
<dbReference type="SUPFAM" id="SSF158573">
    <property type="entry name" value="GINS helical bundle-like"/>
    <property type="match status" value="1"/>
</dbReference>
<evidence type="ECO:0000256" key="5">
    <source>
        <dbReference type="ARBA" id="ARBA00023242"/>
    </source>
</evidence>
<comment type="subcellular location">
    <subcellularLocation>
        <location evidence="1">Nucleus</location>
    </subcellularLocation>
</comment>
<dbReference type="InterPro" id="IPR008591">
    <property type="entry name" value="GINS_Sld5"/>
</dbReference>
<dbReference type="AlphaFoldDB" id="A0A0R3WRH7"/>
<dbReference type="GO" id="GO:0006261">
    <property type="term" value="P:DNA-templated DNA replication"/>
    <property type="evidence" value="ECO:0007669"/>
    <property type="project" value="InterPro"/>
</dbReference>
<dbReference type="Gene3D" id="1.20.58.1030">
    <property type="match status" value="1"/>
</dbReference>
<organism evidence="9">
    <name type="scientific">Hydatigena taeniaeformis</name>
    <name type="common">Feline tapeworm</name>
    <name type="synonym">Taenia taeniaeformis</name>
    <dbReference type="NCBI Taxonomy" id="6205"/>
    <lineage>
        <taxon>Eukaryota</taxon>
        <taxon>Metazoa</taxon>
        <taxon>Spiralia</taxon>
        <taxon>Lophotrochozoa</taxon>
        <taxon>Platyhelminthes</taxon>
        <taxon>Cestoda</taxon>
        <taxon>Eucestoda</taxon>
        <taxon>Cyclophyllidea</taxon>
        <taxon>Taeniidae</taxon>
        <taxon>Hydatigera</taxon>
    </lineage>
</organism>
<evidence type="ECO:0000259" key="8">
    <source>
        <dbReference type="Pfam" id="PF16922"/>
    </source>
</evidence>
<dbReference type="CDD" id="cd21692">
    <property type="entry name" value="GINS_B_Sld5"/>
    <property type="match status" value="1"/>
</dbReference>